<keyword evidence="3" id="KW-1185">Reference proteome</keyword>
<sequence length="63" mass="6945">MNVGIPAGGLGTRPAEETGEPPKPMVEIGPMPILWHIMMHYHRCGHRDFAIALGYKGEYIKTA</sequence>
<feature type="compositionally biased region" description="Gly residues" evidence="1">
    <location>
        <begin position="1"/>
        <end position="11"/>
    </location>
</feature>
<dbReference type="EMBL" id="FUIG01000037">
    <property type="protein sequence ID" value="SJM32579.1"/>
    <property type="molecule type" value="Genomic_DNA"/>
</dbReference>
<evidence type="ECO:0000313" key="2">
    <source>
        <dbReference type="EMBL" id="SJM32579.1"/>
    </source>
</evidence>
<evidence type="ECO:0000256" key="1">
    <source>
        <dbReference type="SAM" id="MobiDB-lite"/>
    </source>
</evidence>
<name>A0A2P9AN46_9HYPH</name>
<proteinExistence type="predicted"/>
<protein>
    <submittedName>
        <fullName evidence="2">Glucose-1-phosphate cytidylyltransferase</fullName>
        <ecNumber evidence="2">2.7.7.33</ecNumber>
    </submittedName>
</protein>
<organism evidence="2 3">
    <name type="scientific">Mesorhizobium delmotii</name>
    <dbReference type="NCBI Taxonomy" id="1631247"/>
    <lineage>
        <taxon>Bacteria</taxon>
        <taxon>Pseudomonadati</taxon>
        <taxon>Pseudomonadota</taxon>
        <taxon>Alphaproteobacteria</taxon>
        <taxon>Hyphomicrobiales</taxon>
        <taxon>Phyllobacteriaceae</taxon>
        <taxon>Mesorhizobium</taxon>
    </lineage>
</organism>
<dbReference type="InterPro" id="IPR029044">
    <property type="entry name" value="Nucleotide-diphossugar_trans"/>
</dbReference>
<accession>A0A2P9AN46</accession>
<dbReference type="EC" id="2.7.7.33" evidence="2"/>
<keyword evidence="2" id="KW-0808">Transferase</keyword>
<dbReference type="GO" id="GO:0047343">
    <property type="term" value="F:glucose-1-phosphate cytidylyltransferase activity"/>
    <property type="evidence" value="ECO:0007669"/>
    <property type="project" value="UniProtKB-EC"/>
</dbReference>
<dbReference type="PANTHER" id="PTHR47183:SF1">
    <property type="entry name" value="GLUCOSE-1-PHOSPHATE CYTIDYLYLTRANSFERASE"/>
    <property type="match status" value="1"/>
</dbReference>
<keyword evidence="2" id="KW-0548">Nucleotidyltransferase</keyword>
<feature type="region of interest" description="Disordered" evidence="1">
    <location>
        <begin position="1"/>
        <end position="25"/>
    </location>
</feature>
<dbReference type="PANTHER" id="PTHR47183">
    <property type="entry name" value="GLUCOSE-1-PHOSPHATE CYTIDYLYLTRANSFERASE-RELATED"/>
    <property type="match status" value="1"/>
</dbReference>
<reference evidence="3" key="1">
    <citation type="submission" date="2016-12" db="EMBL/GenBank/DDBJ databases">
        <authorList>
            <person name="Brunel B."/>
        </authorList>
    </citation>
    <scope>NUCLEOTIDE SEQUENCE [LARGE SCALE GENOMIC DNA]</scope>
</reference>
<dbReference type="Gene3D" id="3.90.550.10">
    <property type="entry name" value="Spore Coat Polysaccharide Biosynthesis Protein SpsA, Chain A"/>
    <property type="match status" value="1"/>
</dbReference>
<dbReference type="Proteomes" id="UP000245698">
    <property type="component" value="Unassembled WGS sequence"/>
</dbReference>
<dbReference type="SUPFAM" id="SSF53448">
    <property type="entry name" value="Nucleotide-diphospho-sugar transferases"/>
    <property type="match status" value="1"/>
</dbReference>
<dbReference type="InterPro" id="IPR013446">
    <property type="entry name" value="G1P_cyt_trans-like"/>
</dbReference>
<evidence type="ECO:0000313" key="3">
    <source>
        <dbReference type="Proteomes" id="UP000245698"/>
    </source>
</evidence>
<dbReference type="AlphaFoldDB" id="A0A2P9AN46"/>
<gene>
    <name evidence="2" type="ORF">BQ8482_30035</name>
</gene>